<dbReference type="SUPFAM" id="SSF158457">
    <property type="entry name" value="Orange domain-like"/>
    <property type="match status" value="1"/>
</dbReference>
<feature type="compositionally biased region" description="Low complexity" evidence="6">
    <location>
        <begin position="301"/>
        <end position="332"/>
    </location>
</feature>
<protein>
    <submittedName>
        <fullName evidence="9">Hairy/enhancer-of-split related with YRPW motif protein 2</fullName>
    </submittedName>
</protein>
<evidence type="ECO:0000256" key="2">
    <source>
        <dbReference type="ARBA" id="ARBA00023015"/>
    </source>
</evidence>
<keyword evidence="4" id="KW-0804">Transcription</keyword>
<dbReference type="InterPro" id="IPR036638">
    <property type="entry name" value="HLH_DNA-bd_sf"/>
</dbReference>
<keyword evidence="10" id="KW-1185">Reference proteome</keyword>
<accession>A0A3R7SRA4</accession>
<dbReference type="InterPro" id="IPR003650">
    <property type="entry name" value="Orange_dom"/>
</dbReference>
<feature type="region of interest" description="Disordered" evidence="6">
    <location>
        <begin position="301"/>
        <end position="372"/>
    </location>
</feature>
<dbReference type="STRING" id="6689.A0A3R7SRA4"/>
<name>A0A3R7SRA4_PENVA</name>
<dbReference type="GO" id="GO:0046983">
    <property type="term" value="F:protein dimerization activity"/>
    <property type="evidence" value="ECO:0007669"/>
    <property type="project" value="InterPro"/>
</dbReference>
<keyword evidence="2" id="KW-0805">Transcription regulation</keyword>
<evidence type="ECO:0000313" key="10">
    <source>
        <dbReference type="Proteomes" id="UP000283509"/>
    </source>
</evidence>
<evidence type="ECO:0000259" key="7">
    <source>
        <dbReference type="PROSITE" id="PS50888"/>
    </source>
</evidence>
<dbReference type="Gene3D" id="4.10.280.10">
    <property type="entry name" value="Helix-loop-helix DNA-binding domain"/>
    <property type="match status" value="1"/>
</dbReference>
<evidence type="ECO:0000256" key="6">
    <source>
        <dbReference type="SAM" id="MobiDB-lite"/>
    </source>
</evidence>
<dbReference type="OrthoDB" id="6371181at2759"/>
<dbReference type="InterPro" id="IPR050370">
    <property type="entry name" value="HES_HEY"/>
</dbReference>
<dbReference type="PANTHER" id="PTHR10985">
    <property type="entry name" value="BASIC HELIX-LOOP-HELIX TRANSCRIPTION FACTOR, HES-RELATED"/>
    <property type="match status" value="1"/>
</dbReference>
<dbReference type="GO" id="GO:0006355">
    <property type="term" value="P:regulation of DNA-templated transcription"/>
    <property type="evidence" value="ECO:0007669"/>
    <property type="project" value="InterPro"/>
</dbReference>
<dbReference type="InterPro" id="IPR011598">
    <property type="entry name" value="bHLH_dom"/>
</dbReference>
<dbReference type="EMBL" id="QCYY01002270">
    <property type="protein sequence ID" value="ROT71647.1"/>
    <property type="molecule type" value="Genomic_DNA"/>
</dbReference>
<reference evidence="9 10" key="1">
    <citation type="submission" date="2018-04" db="EMBL/GenBank/DDBJ databases">
        <authorList>
            <person name="Zhang X."/>
            <person name="Yuan J."/>
            <person name="Li F."/>
            <person name="Xiang J."/>
        </authorList>
    </citation>
    <scope>NUCLEOTIDE SEQUENCE [LARGE SCALE GENOMIC DNA]</scope>
    <source>
        <tissue evidence="9">Muscle</tissue>
    </source>
</reference>
<keyword evidence="5" id="KW-0539">Nucleus</keyword>
<dbReference type="Proteomes" id="UP000283509">
    <property type="component" value="Unassembled WGS sequence"/>
</dbReference>
<dbReference type="PROSITE" id="PS51054">
    <property type="entry name" value="ORANGE"/>
    <property type="match status" value="1"/>
</dbReference>
<sequence>MTCWGQSCEWWAECGAPPLPPGCWHPLPPHHALAAAAPRSRISAVSLLQGDRVTEGGATGCVLREPRLAFCRFALLPSFWVLAACASRKSSARGSEFAVRAGPIAGCAEEQAASEAVLLQRMCKRALKDLLCHVFWHVIPQVEQKARLVVASSERGGGAHGSTFFYDPLSHRIIEKRRRDRMNNCLADLSRLIPTYYLKKGRGRIEKTEIIEMAIKYMKHLQAHACNQMENCEVTTKQEWSGNQMEQFHLGYQECMSETMQFLVESEGFFSGDSLCVRLMNHLTKHCEKILNSEGYVMRQNGASSSSSSGYHANSSSTGSSSDGNGNSSSHASESKDTLVTGLIVGPPKGRSIAAAGPERPTQGNFFSNGAE</sequence>
<dbReference type="GO" id="GO:0003677">
    <property type="term" value="F:DNA binding"/>
    <property type="evidence" value="ECO:0007669"/>
    <property type="project" value="UniProtKB-KW"/>
</dbReference>
<feature type="domain" description="Orange" evidence="8">
    <location>
        <begin position="248"/>
        <end position="283"/>
    </location>
</feature>
<dbReference type="FunFam" id="4.10.280.10:FF:000079">
    <property type="entry name" value="CLUMA_CG001539, isoform A"/>
    <property type="match status" value="1"/>
</dbReference>
<feature type="domain" description="BHLH" evidence="7">
    <location>
        <begin position="166"/>
        <end position="221"/>
    </location>
</feature>
<gene>
    <name evidence="9" type="ORF">C7M84_010028</name>
</gene>
<dbReference type="Pfam" id="PF00010">
    <property type="entry name" value="HLH"/>
    <property type="match status" value="1"/>
</dbReference>
<dbReference type="SMART" id="SM00511">
    <property type="entry name" value="ORANGE"/>
    <property type="match status" value="1"/>
</dbReference>
<evidence type="ECO:0000256" key="5">
    <source>
        <dbReference type="ARBA" id="ARBA00023242"/>
    </source>
</evidence>
<reference evidence="9 10" key="2">
    <citation type="submission" date="2019-01" db="EMBL/GenBank/DDBJ databases">
        <title>The decoding of complex shrimp genome reveals the adaptation for benthos swimmer, frequently molting mechanism and breeding impact on genome.</title>
        <authorList>
            <person name="Sun Y."/>
            <person name="Gao Y."/>
            <person name="Yu Y."/>
        </authorList>
    </citation>
    <scope>NUCLEOTIDE SEQUENCE [LARGE SCALE GENOMIC DNA]</scope>
    <source>
        <tissue evidence="9">Muscle</tissue>
    </source>
</reference>
<dbReference type="Pfam" id="PF07527">
    <property type="entry name" value="Hairy_orange"/>
    <property type="match status" value="1"/>
</dbReference>
<dbReference type="SMART" id="SM00353">
    <property type="entry name" value="HLH"/>
    <property type="match status" value="1"/>
</dbReference>
<comment type="subcellular location">
    <subcellularLocation>
        <location evidence="1">Nucleus</location>
    </subcellularLocation>
</comment>
<evidence type="ECO:0000256" key="3">
    <source>
        <dbReference type="ARBA" id="ARBA00023125"/>
    </source>
</evidence>
<evidence type="ECO:0000256" key="1">
    <source>
        <dbReference type="ARBA" id="ARBA00004123"/>
    </source>
</evidence>
<comment type="caution">
    <text evidence="9">The sequence shown here is derived from an EMBL/GenBank/DDBJ whole genome shotgun (WGS) entry which is preliminary data.</text>
</comment>
<evidence type="ECO:0000259" key="8">
    <source>
        <dbReference type="PROSITE" id="PS51054"/>
    </source>
</evidence>
<feature type="compositionally biased region" description="Polar residues" evidence="6">
    <location>
        <begin position="362"/>
        <end position="372"/>
    </location>
</feature>
<keyword evidence="3" id="KW-0238">DNA-binding</keyword>
<dbReference type="GO" id="GO:0005634">
    <property type="term" value="C:nucleus"/>
    <property type="evidence" value="ECO:0007669"/>
    <property type="project" value="UniProtKB-SubCell"/>
</dbReference>
<evidence type="ECO:0000313" key="9">
    <source>
        <dbReference type="EMBL" id="ROT71647.1"/>
    </source>
</evidence>
<dbReference type="Gene3D" id="6.10.250.980">
    <property type="match status" value="1"/>
</dbReference>
<dbReference type="AlphaFoldDB" id="A0A3R7SRA4"/>
<dbReference type="SUPFAM" id="SSF47459">
    <property type="entry name" value="HLH, helix-loop-helix DNA-binding domain"/>
    <property type="match status" value="1"/>
</dbReference>
<dbReference type="CDD" id="cd11440">
    <property type="entry name" value="bHLH-O_Cwo_like"/>
    <property type="match status" value="1"/>
</dbReference>
<proteinExistence type="predicted"/>
<organism evidence="9 10">
    <name type="scientific">Penaeus vannamei</name>
    <name type="common">Whiteleg shrimp</name>
    <name type="synonym">Litopenaeus vannamei</name>
    <dbReference type="NCBI Taxonomy" id="6689"/>
    <lineage>
        <taxon>Eukaryota</taxon>
        <taxon>Metazoa</taxon>
        <taxon>Ecdysozoa</taxon>
        <taxon>Arthropoda</taxon>
        <taxon>Crustacea</taxon>
        <taxon>Multicrustacea</taxon>
        <taxon>Malacostraca</taxon>
        <taxon>Eumalacostraca</taxon>
        <taxon>Eucarida</taxon>
        <taxon>Decapoda</taxon>
        <taxon>Dendrobranchiata</taxon>
        <taxon>Penaeoidea</taxon>
        <taxon>Penaeidae</taxon>
        <taxon>Penaeus</taxon>
    </lineage>
</organism>
<dbReference type="PROSITE" id="PS50888">
    <property type="entry name" value="BHLH"/>
    <property type="match status" value="1"/>
</dbReference>
<evidence type="ECO:0000256" key="4">
    <source>
        <dbReference type="ARBA" id="ARBA00023163"/>
    </source>
</evidence>